<dbReference type="PANTHER" id="PTHR35894:SF1">
    <property type="entry name" value="PHOSPHORIBULOKINASE _ URIDINE KINASE FAMILY"/>
    <property type="match status" value="1"/>
</dbReference>
<organism evidence="3 4">
    <name type="scientific">Crateriforma conspicua</name>
    <dbReference type="NCBI Taxonomy" id="2527996"/>
    <lineage>
        <taxon>Bacteria</taxon>
        <taxon>Pseudomonadati</taxon>
        <taxon>Planctomycetota</taxon>
        <taxon>Planctomycetia</taxon>
        <taxon>Planctomycetales</taxon>
        <taxon>Planctomycetaceae</taxon>
        <taxon>Crateriforma</taxon>
    </lineage>
</organism>
<dbReference type="InterPro" id="IPR049945">
    <property type="entry name" value="AAA_22"/>
</dbReference>
<accession>A0A5C6G2D4</accession>
<evidence type="ECO:0000259" key="2">
    <source>
        <dbReference type="SMART" id="SM00382"/>
    </source>
</evidence>
<evidence type="ECO:0000313" key="4">
    <source>
        <dbReference type="Proteomes" id="UP000316476"/>
    </source>
</evidence>
<evidence type="ECO:0000313" key="3">
    <source>
        <dbReference type="EMBL" id="TWU67373.1"/>
    </source>
</evidence>
<dbReference type="InterPro" id="IPR003593">
    <property type="entry name" value="AAA+_ATPase"/>
</dbReference>
<dbReference type="PANTHER" id="PTHR35894">
    <property type="entry name" value="GENERAL SECRETION PATHWAY PROTEIN A-RELATED"/>
    <property type="match status" value="1"/>
</dbReference>
<dbReference type="EMBL" id="SJPZ01000001">
    <property type="protein sequence ID" value="TWU67373.1"/>
    <property type="molecule type" value="Genomic_DNA"/>
</dbReference>
<sequence length="643" mass="68264">MRSPEANRNPMFRVPPFPAFPSVDRYIPVGTLRDSLNRVVRSIDAREALSLVIGPPGTGKSLLIQLVAKHFFGSRTVVQLGDAGLQSPEAFFRHVLHALGVDLNSLHAGDLHLALVDHVKQNAAVGHGLLLLIDEAQSLCTDVLESIRMATNIMVAGQPRVCAVLSGGPRLDETLATPSLDALSQRVATRCYLHPFNGEETREYIEQAIRSCGGQPEQTVTPEAIAAVHHAGAGIPRLVNQLMTQAIDCAESLGETLISDRIIDHAWATLQQLPSPIMEEPSMSAGDRADQTVSSNVEFGALSDLGAHDGMIEASNVQPQAEAASPCGAPECGDGVCRSQPCRNESDVTDAESSLELELELDLDPEPVESDTKDDLLAEANCGSECDTACESSCDIVNTSSIVSGNVVVQDSYGDEVFSTNGGVVNVVGSCDIDLSGDAEVGQDDESTDIQPMMSEPVTADPTPEQSELFGDFEEEEELAVGVARRDAESVEAATTSDDLESSLQMEVSEIADEAQAAADRQDDDMVEETIDVQSMDAGLRINAPEVVLCEDDLVDSGNDQVAPLSLHQPAATGAESPVAWFDEDEAGNVTSRDDSDILVVEEDVPTEVPTAAAPVTLAAETKKDEPVAVDFQAMLAKMRGNG</sequence>
<evidence type="ECO:0000256" key="1">
    <source>
        <dbReference type="SAM" id="MobiDB-lite"/>
    </source>
</evidence>
<dbReference type="Proteomes" id="UP000316476">
    <property type="component" value="Unassembled WGS sequence"/>
</dbReference>
<dbReference type="SMART" id="SM00382">
    <property type="entry name" value="AAA"/>
    <property type="match status" value="1"/>
</dbReference>
<proteinExistence type="predicted"/>
<name>A0A5C6G2D4_9PLAN</name>
<dbReference type="Gene3D" id="3.40.50.300">
    <property type="entry name" value="P-loop containing nucleotide triphosphate hydrolases"/>
    <property type="match status" value="1"/>
</dbReference>
<dbReference type="SUPFAM" id="SSF52540">
    <property type="entry name" value="P-loop containing nucleoside triphosphate hydrolases"/>
    <property type="match status" value="1"/>
</dbReference>
<comment type="caution">
    <text evidence="3">The sequence shown here is derived from an EMBL/GenBank/DDBJ whole genome shotgun (WGS) entry which is preliminary data.</text>
</comment>
<protein>
    <recommendedName>
        <fullName evidence="2">AAA+ ATPase domain-containing protein</fullName>
    </recommendedName>
</protein>
<feature type="compositionally biased region" description="Acidic residues" evidence="1">
    <location>
        <begin position="439"/>
        <end position="448"/>
    </location>
</feature>
<reference evidence="3 4" key="1">
    <citation type="submission" date="2019-02" db="EMBL/GenBank/DDBJ databases">
        <title>Deep-cultivation of Planctomycetes and their phenomic and genomic characterization uncovers novel biology.</title>
        <authorList>
            <person name="Wiegand S."/>
            <person name="Jogler M."/>
            <person name="Boedeker C."/>
            <person name="Pinto D."/>
            <person name="Vollmers J."/>
            <person name="Rivas-Marin E."/>
            <person name="Kohn T."/>
            <person name="Peeters S.H."/>
            <person name="Heuer A."/>
            <person name="Rast P."/>
            <person name="Oberbeckmann S."/>
            <person name="Bunk B."/>
            <person name="Jeske O."/>
            <person name="Meyerdierks A."/>
            <person name="Storesund J.E."/>
            <person name="Kallscheuer N."/>
            <person name="Luecker S."/>
            <person name="Lage O.M."/>
            <person name="Pohl T."/>
            <person name="Merkel B.J."/>
            <person name="Hornburger P."/>
            <person name="Mueller R.-W."/>
            <person name="Bruemmer F."/>
            <person name="Labrenz M."/>
            <person name="Spormann A.M."/>
            <person name="Op Den Camp H."/>
            <person name="Overmann J."/>
            <person name="Amann R."/>
            <person name="Jetten M.S.M."/>
            <person name="Mascher T."/>
            <person name="Medema M.H."/>
            <person name="Devos D.P."/>
            <person name="Kaster A.-K."/>
            <person name="Ovreas L."/>
            <person name="Rohde M."/>
            <person name="Galperin M.Y."/>
            <person name="Jogler C."/>
        </authorList>
    </citation>
    <scope>NUCLEOTIDE SEQUENCE [LARGE SCALE GENOMIC DNA]</scope>
    <source>
        <strain evidence="3 4">V7</strain>
    </source>
</reference>
<feature type="domain" description="AAA+ ATPase" evidence="2">
    <location>
        <begin position="46"/>
        <end position="181"/>
    </location>
</feature>
<dbReference type="InterPro" id="IPR027417">
    <property type="entry name" value="P-loop_NTPase"/>
</dbReference>
<dbReference type="InterPro" id="IPR052026">
    <property type="entry name" value="ExeA_AAA_ATPase_DNA-bind"/>
</dbReference>
<dbReference type="Pfam" id="PF13401">
    <property type="entry name" value="AAA_22"/>
    <property type="match status" value="1"/>
</dbReference>
<dbReference type="CDD" id="cd00009">
    <property type="entry name" value="AAA"/>
    <property type="match status" value="1"/>
</dbReference>
<dbReference type="OrthoDB" id="227226at2"/>
<dbReference type="GO" id="GO:0016887">
    <property type="term" value="F:ATP hydrolysis activity"/>
    <property type="evidence" value="ECO:0007669"/>
    <property type="project" value="InterPro"/>
</dbReference>
<dbReference type="RefSeq" id="WP_146413796.1">
    <property type="nucleotide sequence ID" value="NZ_SJPZ01000001.1"/>
</dbReference>
<feature type="region of interest" description="Disordered" evidence="1">
    <location>
        <begin position="439"/>
        <end position="466"/>
    </location>
</feature>
<dbReference type="AlphaFoldDB" id="A0A5C6G2D4"/>
<gene>
    <name evidence="3" type="ORF">V7x_29470</name>
</gene>